<evidence type="ECO:0000313" key="2">
    <source>
        <dbReference type="EMBL" id="KDN63378.1"/>
    </source>
</evidence>
<feature type="region of interest" description="Disordered" evidence="1">
    <location>
        <begin position="1"/>
        <end position="23"/>
    </location>
</feature>
<feature type="compositionally biased region" description="Basic and acidic residues" evidence="1">
    <location>
        <begin position="87"/>
        <end position="101"/>
    </location>
</feature>
<sequence length="243" mass="28308">MDTQGPSVSVARPAGKAGTAGDLSCYKTSNYSQDEPIIESQPTLHTQGSLAYGHKQQGDRFADLETCSFDDKNYDLVNNNNDFFPEDEGHDRYHHSDHEGEADVSHNQVSEMECDDFQKFLDFLEEDVPRLILTTSEGKTILRDGIPEGEKCQFSEEYHALQSQWLKNLENYLIPGDWKLIRDSKRPQEAKFYNAEEKALRERRLHLEEQKRKRQRRRQSADATDSVDRARQRWIKETKRRLQ</sequence>
<dbReference type="HOGENOM" id="CLU_1142544_0_0_1"/>
<gene>
    <name evidence="2" type="ORF">CSUB01_06597</name>
</gene>
<organism evidence="2 3">
    <name type="scientific">Colletotrichum sublineola</name>
    <name type="common">Sorghum anthracnose fungus</name>
    <dbReference type="NCBI Taxonomy" id="1173701"/>
    <lineage>
        <taxon>Eukaryota</taxon>
        <taxon>Fungi</taxon>
        <taxon>Dikarya</taxon>
        <taxon>Ascomycota</taxon>
        <taxon>Pezizomycotina</taxon>
        <taxon>Sordariomycetes</taxon>
        <taxon>Hypocreomycetidae</taxon>
        <taxon>Glomerellales</taxon>
        <taxon>Glomerellaceae</taxon>
        <taxon>Colletotrichum</taxon>
        <taxon>Colletotrichum graminicola species complex</taxon>
    </lineage>
</organism>
<dbReference type="OMA" id="QVSEMEC"/>
<feature type="region of interest" description="Disordered" evidence="1">
    <location>
        <begin position="205"/>
        <end position="243"/>
    </location>
</feature>
<evidence type="ECO:0000256" key="1">
    <source>
        <dbReference type="SAM" id="MobiDB-lite"/>
    </source>
</evidence>
<dbReference type="eggNOG" id="ENOG502T4NX">
    <property type="taxonomic scope" value="Eukaryota"/>
</dbReference>
<proteinExistence type="predicted"/>
<accession>A0A066X2K3</accession>
<protein>
    <submittedName>
        <fullName evidence="2">Uncharacterized protein</fullName>
    </submittedName>
</protein>
<keyword evidence="3" id="KW-1185">Reference proteome</keyword>
<comment type="caution">
    <text evidence="2">The sequence shown here is derived from an EMBL/GenBank/DDBJ whole genome shotgun (WGS) entry which is preliminary data.</text>
</comment>
<dbReference type="EMBL" id="JMSE01001236">
    <property type="protein sequence ID" value="KDN63378.1"/>
    <property type="molecule type" value="Genomic_DNA"/>
</dbReference>
<dbReference type="Proteomes" id="UP000027238">
    <property type="component" value="Unassembled WGS sequence"/>
</dbReference>
<name>A0A066X2K3_COLSU</name>
<reference evidence="3" key="1">
    <citation type="journal article" date="2014" name="Genome Announc.">
        <title>Draft genome sequence of Colletotrichum sublineola, a destructive pathogen of cultivated sorghum.</title>
        <authorList>
            <person name="Baroncelli R."/>
            <person name="Sanz-Martin J.M."/>
            <person name="Rech G.E."/>
            <person name="Sukno S.A."/>
            <person name="Thon M.R."/>
        </authorList>
    </citation>
    <scope>NUCLEOTIDE SEQUENCE [LARGE SCALE GENOMIC DNA]</scope>
    <source>
        <strain evidence="3">TX430BB</strain>
    </source>
</reference>
<evidence type="ECO:0000313" key="3">
    <source>
        <dbReference type="Proteomes" id="UP000027238"/>
    </source>
</evidence>
<dbReference type="OrthoDB" id="4851659at2759"/>
<feature type="region of interest" description="Disordered" evidence="1">
    <location>
        <begin position="82"/>
        <end position="101"/>
    </location>
</feature>
<feature type="compositionally biased region" description="Basic and acidic residues" evidence="1">
    <location>
        <begin position="226"/>
        <end position="237"/>
    </location>
</feature>
<dbReference type="AlphaFoldDB" id="A0A066X2K3"/>